<sequence length="256" mass="29504">MTNNNFSANDLVSVIMPSFNSSATIEESINSVQRQTYKNWELLITDDCSTDETIDIIKRKASEDPRIVLFINDHNSGAGVSRNNSIAKSKGRYIAFLDSDDLWDEKKLAEQVNFMKEKNVALSYTAYQKIDTQGEAGKIITPPEKVNYHELLKSNVIGCLTAMYDRSVLGTVYMPTIRKRQDMATWLNILKNIDYAWCLNSVLAYYREGHASLSSNKVKILRSQWSFYREYLEFNLFKSSYYFVFYIGRALLKHKA</sequence>
<protein>
    <submittedName>
        <fullName evidence="2">Glycosyl transferase</fullName>
    </submittedName>
</protein>
<dbReference type="SUPFAM" id="SSF53448">
    <property type="entry name" value="Nucleotide-diphospho-sugar transferases"/>
    <property type="match status" value="1"/>
</dbReference>
<dbReference type="PANTHER" id="PTHR22916">
    <property type="entry name" value="GLYCOSYLTRANSFERASE"/>
    <property type="match status" value="1"/>
</dbReference>
<dbReference type="RefSeq" id="WP_076770118.1">
    <property type="nucleotide sequence ID" value="NZ_CP019445.1"/>
</dbReference>
<dbReference type="Pfam" id="PF00535">
    <property type="entry name" value="Glycos_transf_2"/>
    <property type="match status" value="1"/>
</dbReference>
<dbReference type="AlphaFoldDB" id="A0A807LKN7"/>
<dbReference type="KEGG" id="kco:BWI95_20015"/>
<dbReference type="InterPro" id="IPR029044">
    <property type="entry name" value="Nucleotide-diphossugar_trans"/>
</dbReference>
<accession>A0A807LKN7</accession>
<dbReference type="EMBL" id="CP019445">
    <property type="protein sequence ID" value="APZ07166.1"/>
    <property type="molecule type" value="Genomic_DNA"/>
</dbReference>
<dbReference type="GO" id="GO:0016758">
    <property type="term" value="F:hexosyltransferase activity"/>
    <property type="evidence" value="ECO:0007669"/>
    <property type="project" value="UniProtKB-ARBA"/>
</dbReference>
<dbReference type="FunFam" id="3.90.550.10:FF:000130">
    <property type="entry name" value="Family 2 glycosyl transferase"/>
    <property type="match status" value="1"/>
</dbReference>
<keyword evidence="3" id="KW-1185">Reference proteome</keyword>
<dbReference type="Proteomes" id="UP000187148">
    <property type="component" value="Chromosome"/>
</dbReference>
<dbReference type="Gene3D" id="3.90.550.10">
    <property type="entry name" value="Spore Coat Polysaccharide Biosynthesis Protein SpsA, Chain A"/>
    <property type="match status" value="1"/>
</dbReference>
<reference evidence="2 3" key="1">
    <citation type="submission" date="2017-01" db="EMBL/GenBank/DDBJ databases">
        <authorList>
            <person name="Cao J.-M."/>
        </authorList>
    </citation>
    <scope>NUCLEOTIDE SEQUENCE [LARGE SCALE GENOMIC DNA]</scope>
    <source>
        <strain evidence="2 3">888-76</strain>
    </source>
</reference>
<organism evidence="2 3">
    <name type="scientific">Kosakonia cowanii JCM 10956 = DSM 18146</name>
    <dbReference type="NCBI Taxonomy" id="1300165"/>
    <lineage>
        <taxon>Bacteria</taxon>
        <taxon>Pseudomonadati</taxon>
        <taxon>Pseudomonadota</taxon>
        <taxon>Gammaproteobacteria</taxon>
        <taxon>Enterobacterales</taxon>
        <taxon>Enterobacteriaceae</taxon>
        <taxon>Kosakonia</taxon>
    </lineage>
</organism>
<dbReference type="PANTHER" id="PTHR22916:SF3">
    <property type="entry name" value="UDP-GLCNAC:BETAGAL BETA-1,3-N-ACETYLGLUCOSAMINYLTRANSFERASE-LIKE PROTEIN 1"/>
    <property type="match status" value="1"/>
</dbReference>
<dbReference type="InterPro" id="IPR001173">
    <property type="entry name" value="Glyco_trans_2-like"/>
</dbReference>
<feature type="domain" description="Glycosyltransferase 2-like" evidence="1">
    <location>
        <begin position="13"/>
        <end position="137"/>
    </location>
</feature>
<keyword evidence="2" id="KW-0808">Transferase</keyword>
<gene>
    <name evidence="2" type="ORF">BWI95_20015</name>
</gene>
<proteinExistence type="predicted"/>
<name>A0A807LKN7_9ENTR</name>
<evidence type="ECO:0000259" key="1">
    <source>
        <dbReference type="Pfam" id="PF00535"/>
    </source>
</evidence>
<evidence type="ECO:0000313" key="3">
    <source>
        <dbReference type="Proteomes" id="UP000187148"/>
    </source>
</evidence>
<evidence type="ECO:0000313" key="2">
    <source>
        <dbReference type="EMBL" id="APZ07166.1"/>
    </source>
</evidence>